<reference evidence="4 7" key="2">
    <citation type="submission" date="2016-07" db="EMBL/GenBank/DDBJ databases">
        <title>Complete genome sequences of Bordetella pseudohinzii.</title>
        <authorList>
            <person name="Spilker T."/>
            <person name="Darrah R."/>
            <person name="LiPuma J.J."/>
        </authorList>
    </citation>
    <scope>NUCLEOTIDE SEQUENCE [LARGE SCALE GENOMIC DNA]</scope>
    <source>
        <strain evidence="4 7">HI4681</strain>
    </source>
</reference>
<reference evidence="5 6" key="1">
    <citation type="submission" date="2015-09" db="EMBL/GenBank/DDBJ databases">
        <authorList>
            <person name="Jackson K.R."/>
            <person name="Lunt B.L."/>
            <person name="Fisher J.N.B."/>
            <person name="Gardner A.V."/>
            <person name="Bailey M.E."/>
            <person name="Deus L.M."/>
            <person name="Earl A.S."/>
            <person name="Gibby P.D."/>
            <person name="Hartmann K.A."/>
            <person name="Liu J.E."/>
            <person name="Manci A.M."/>
            <person name="Nielsen D.A."/>
            <person name="Solomon M.B."/>
            <person name="Breakwell D.P."/>
            <person name="Burnett S.H."/>
            <person name="Grose J.H."/>
        </authorList>
    </citation>
    <scope>NUCLEOTIDE SEQUENCE [LARGE SCALE GENOMIC DNA]</scope>
    <source>
        <strain evidence="5 6">2789STDY5608636</strain>
    </source>
</reference>
<dbReference type="InterPro" id="IPR009057">
    <property type="entry name" value="Homeodomain-like_sf"/>
</dbReference>
<evidence type="ECO:0000313" key="7">
    <source>
        <dbReference type="Proteomes" id="UP000092950"/>
    </source>
</evidence>
<dbReference type="GO" id="GO:0003677">
    <property type="term" value="F:DNA binding"/>
    <property type="evidence" value="ECO:0007669"/>
    <property type="project" value="UniProtKB-UniRule"/>
</dbReference>
<accession>A0A0J6F0E1</accession>
<sequence length="189" mass="21266">MARPRSEDKRNAILASAAHVIARQGIAAPTARIAREAGIAEGSLFTYFPNKDELLNALYREVKLELSQTMMAGYPRDASARERLRHMWNRYVQWGAHYPQKFKAVTQLGVSDRIREDVKAECRQHYTALQSVLEESVSNPALLAVPWLFVSTLMTVVAETTMGFMAREPQRADDYSAAGFEAFWNAITA</sequence>
<dbReference type="RefSeq" id="WP_043209634.1">
    <property type="nucleotide sequence ID" value="NZ_CAJGUP010000080.1"/>
</dbReference>
<dbReference type="InterPro" id="IPR001647">
    <property type="entry name" value="HTH_TetR"/>
</dbReference>
<dbReference type="EMBL" id="CYTV01000008">
    <property type="protein sequence ID" value="CUI96013.1"/>
    <property type="molecule type" value="Genomic_DNA"/>
</dbReference>
<evidence type="ECO:0000259" key="3">
    <source>
        <dbReference type="PROSITE" id="PS50977"/>
    </source>
</evidence>
<proteinExistence type="predicted"/>
<dbReference type="Proteomes" id="UP000092950">
    <property type="component" value="Chromosome"/>
</dbReference>
<dbReference type="PANTHER" id="PTHR30055:SF222">
    <property type="entry name" value="REGULATORY PROTEIN"/>
    <property type="match status" value="1"/>
</dbReference>
<name>A0A0J6F0E1_9BORD</name>
<dbReference type="Gene3D" id="1.10.357.10">
    <property type="entry name" value="Tetracycline Repressor, domain 2"/>
    <property type="match status" value="1"/>
</dbReference>
<evidence type="ECO:0000256" key="2">
    <source>
        <dbReference type="PROSITE-ProRule" id="PRU00335"/>
    </source>
</evidence>
<dbReference type="PRINTS" id="PR00455">
    <property type="entry name" value="HTHTETR"/>
</dbReference>
<dbReference type="SUPFAM" id="SSF46689">
    <property type="entry name" value="Homeodomain-like"/>
    <property type="match status" value="1"/>
</dbReference>
<dbReference type="Proteomes" id="UP000053096">
    <property type="component" value="Unassembled WGS sequence"/>
</dbReference>
<dbReference type="InterPro" id="IPR050109">
    <property type="entry name" value="HTH-type_TetR-like_transc_reg"/>
</dbReference>
<keyword evidence="7" id="KW-1185">Reference proteome</keyword>
<dbReference type="EMBL" id="CP016440">
    <property type="protein sequence ID" value="ANY14988.1"/>
    <property type="molecule type" value="Genomic_DNA"/>
</dbReference>
<keyword evidence="1 2" id="KW-0238">DNA-binding</keyword>
<gene>
    <name evidence="5" type="primary">fadR</name>
    <name evidence="4" type="ORF">BBN53_03190</name>
    <name evidence="5" type="ORF">ERS370011_03079</name>
</gene>
<dbReference type="PANTHER" id="PTHR30055">
    <property type="entry name" value="HTH-TYPE TRANSCRIPTIONAL REGULATOR RUTR"/>
    <property type="match status" value="1"/>
</dbReference>
<evidence type="ECO:0000313" key="4">
    <source>
        <dbReference type="EMBL" id="ANY14988.1"/>
    </source>
</evidence>
<evidence type="ECO:0000256" key="1">
    <source>
        <dbReference type="ARBA" id="ARBA00023125"/>
    </source>
</evidence>
<dbReference type="AlphaFoldDB" id="A0A0J6F0E1"/>
<dbReference type="KEGG" id="bpdz:BBN53_03190"/>
<dbReference type="Pfam" id="PF00440">
    <property type="entry name" value="TetR_N"/>
    <property type="match status" value="1"/>
</dbReference>
<evidence type="ECO:0000313" key="6">
    <source>
        <dbReference type="Proteomes" id="UP000053096"/>
    </source>
</evidence>
<evidence type="ECO:0000313" key="5">
    <source>
        <dbReference type="EMBL" id="CUI96013.1"/>
    </source>
</evidence>
<feature type="DNA-binding region" description="H-T-H motif" evidence="2">
    <location>
        <begin position="29"/>
        <end position="48"/>
    </location>
</feature>
<feature type="domain" description="HTH tetR-type" evidence="3">
    <location>
        <begin position="7"/>
        <end position="66"/>
    </location>
</feature>
<dbReference type="OrthoDB" id="63332at2"/>
<protein>
    <submittedName>
        <fullName evidence="5">Fatty acid metabolism regulator protein</fullName>
    </submittedName>
    <submittedName>
        <fullName evidence="4">TetR family transcriptional regulator</fullName>
    </submittedName>
</protein>
<dbReference type="PROSITE" id="PS50977">
    <property type="entry name" value="HTH_TETR_2"/>
    <property type="match status" value="1"/>
</dbReference>
<accession>A0A0M7GK97</accession>
<organism evidence="5 6">
    <name type="scientific">Bordetella pseudohinzii</name>
    <dbReference type="NCBI Taxonomy" id="1331258"/>
    <lineage>
        <taxon>Bacteria</taxon>
        <taxon>Pseudomonadati</taxon>
        <taxon>Pseudomonadota</taxon>
        <taxon>Betaproteobacteria</taxon>
        <taxon>Burkholderiales</taxon>
        <taxon>Alcaligenaceae</taxon>
        <taxon>Bordetella</taxon>
    </lineage>
</organism>